<protein>
    <recommendedName>
        <fullName evidence="4">Pentatricopeptide repeat domain protein</fullName>
    </recommendedName>
</protein>
<dbReference type="Proteomes" id="UP000799536">
    <property type="component" value="Unassembled WGS sequence"/>
</dbReference>
<dbReference type="InterPro" id="IPR011990">
    <property type="entry name" value="TPR-like_helical_dom_sf"/>
</dbReference>
<accession>A0A9P4JRY4</accession>
<dbReference type="AlphaFoldDB" id="A0A9P4JRY4"/>
<dbReference type="PANTHER" id="PTHR47447:SF17">
    <property type="entry name" value="OS12G0638900 PROTEIN"/>
    <property type="match status" value="1"/>
</dbReference>
<name>A0A9P4JRY4_9PLEO</name>
<dbReference type="OrthoDB" id="185373at2759"/>
<evidence type="ECO:0000313" key="3">
    <source>
        <dbReference type="Proteomes" id="UP000799536"/>
    </source>
</evidence>
<evidence type="ECO:0000256" key="1">
    <source>
        <dbReference type="ARBA" id="ARBA00022737"/>
    </source>
</evidence>
<keyword evidence="3" id="KW-1185">Reference proteome</keyword>
<evidence type="ECO:0000313" key="2">
    <source>
        <dbReference type="EMBL" id="KAF2204633.1"/>
    </source>
</evidence>
<organism evidence="2 3">
    <name type="scientific">Delitschia confertaspora ATCC 74209</name>
    <dbReference type="NCBI Taxonomy" id="1513339"/>
    <lineage>
        <taxon>Eukaryota</taxon>
        <taxon>Fungi</taxon>
        <taxon>Dikarya</taxon>
        <taxon>Ascomycota</taxon>
        <taxon>Pezizomycotina</taxon>
        <taxon>Dothideomycetes</taxon>
        <taxon>Pleosporomycetidae</taxon>
        <taxon>Pleosporales</taxon>
        <taxon>Delitschiaceae</taxon>
        <taxon>Delitschia</taxon>
    </lineage>
</organism>
<dbReference type="PANTHER" id="PTHR47447">
    <property type="entry name" value="OS03G0856100 PROTEIN"/>
    <property type="match status" value="1"/>
</dbReference>
<dbReference type="Gene3D" id="1.25.40.10">
    <property type="entry name" value="Tetratricopeptide repeat domain"/>
    <property type="match status" value="1"/>
</dbReference>
<sequence length="611" mass="69610">MELVGKAPTLTEHVTAVKCLSTLGKKKQALQLWHDRISITDTGDSGPMAIKHVLNVKHLAIGALLHAECGNTERAYQLATELYDRVPQYHPRLMMTIFNIHMRFKGTQNHQELAHKIYISSKGLLGTAATGADHFAWLNSFLRCRYLEDATDVFKAMVQTGHLAGGYSSFHVRRVLKTLQLLCGLGKDFEDVTKVVLAALSVLPTPYHLHVFHQWMVLATIGRTPESALRILELMAKRGVQPHTSHLNLLLKALRRSSNTAHVVKAEDIGWRMVEEHNEQSAMRYDIALPLLQRETMENNAMIATGPMGIGAVEKPKIPPADSDTFAILLQHHTKEKQWEHVNYLMRRLETVHIRPTSALMNILLVIARWNGDYDGVFRLFRAWTDESKELSISVTDGACWRHLWATLRYAGIDNYEGKELPTPRQLLAKCVEWWELVRNQPGFGTERFRLGLGGRAIQKMIMHCFNNANDLPGQVVALHIMRKMFGFFPLEEAYDLMRYQIIKNGLSTPTVRPTHVHAKAWERNKQRIDRVYHVLMQRRFRRMRLTGDDYAGFSNAQVADLNLNLLSEFARVILKRQCSPQEVEVMIDNAKREIGVPDLKTGDLDAFSVA</sequence>
<dbReference type="EMBL" id="ML993872">
    <property type="protein sequence ID" value="KAF2204633.1"/>
    <property type="molecule type" value="Genomic_DNA"/>
</dbReference>
<keyword evidence="1" id="KW-0677">Repeat</keyword>
<gene>
    <name evidence="2" type="ORF">GQ43DRAFT_387584</name>
</gene>
<proteinExistence type="predicted"/>
<evidence type="ECO:0008006" key="4">
    <source>
        <dbReference type="Google" id="ProtNLM"/>
    </source>
</evidence>
<comment type="caution">
    <text evidence="2">The sequence shown here is derived from an EMBL/GenBank/DDBJ whole genome shotgun (WGS) entry which is preliminary data.</text>
</comment>
<reference evidence="2" key="1">
    <citation type="journal article" date="2020" name="Stud. Mycol.">
        <title>101 Dothideomycetes genomes: a test case for predicting lifestyles and emergence of pathogens.</title>
        <authorList>
            <person name="Haridas S."/>
            <person name="Albert R."/>
            <person name="Binder M."/>
            <person name="Bloem J."/>
            <person name="Labutti K."/>
            <person name="Salamov A."/>
            <person name="Andreopoulos B."/>
            <person name="Baker S."/>
            <person name="Barry K."/>
            <person name="Bills G."/>
            <person name="Bluhm B."/>
            <person name="Cannon C."/>
            <person name="Castanera R."/>
            <person name="Culley D."/>
            <person name="Daum C."/>
            <person name="Ezra D."/>
            <person name="Gonzalez J."/>
            <person name="Henrissat B."/>
            <person name="Kuo A."/>
            <person name="Liang C."/>
            <person name="Lipzen A."/>
            <person name="Lutzoni F."/>
            <person name="Magnuson J."/>
            <person name="Mondo S."/>
            <person name="Nolan M."/>
            <person name="Ohm R."/>
            <person name="Pangilinan J."/>
            <person name="Park H.-J."/>
            <person name="Ramirez L."/>
            <person name="Alfaro M."/>
            <person name="Sun H."/>
            <person name="Tritt A."/>
            <person name="Yoshinaga Y."/>
            <person name="Zwiers L.-H."/>
            <person name="Turgeon B."/>
            <person name="Goodwin S."/>
            <person name="Spatafora J."/>
            <person name="Crous P."/>
            <person name="Grigoriev I."/>
        </authorList>
    </citation>
    <scope>NUCLEOTIDE SEQUENCE</scope>
    <source>
        <strain evidence="2">ATCC 74209</strain>
    </source>
</reference>